<dbReference type="Pfam" id="PF01757">
    <property type="entry name" value="Acyl_transf_3"/>
    <property type="match status" value="1"/>
</dbReference>
<evidence type="ECO:0000313" key="3">
    <source>
        <dbReference type="EMBL" id="CAA0124997.1"/>
    </source>
</evidence>
<dbReference type="OrthoDB" id="9767863at2"/>
<keyword evidence="1" id="KW-1133">Transmembrane helix</keyword>
<gene>
    <name evidence="3" type="primary">oatA_4</name>
    <name evidence="3" type="ORF">OPDIPICF_03297</name>
</gene>
<keyword evidence="1" id="KW-0812">Transmembrane</keyword>
<dbReference type="InterPro" id="IPR002656">
    <property type="entry name" value="Acyl_transf_3_dom"/>
</dbReference>
<feature type="transmembrane region" description="Helical" evidence="1">
    <location>
        <begin position="74"/>
        <end position="96"/>
    </location>
</feature>
<feature type="transmembrane region" description="Helical" evidence="1">
    <location>
        <begin position="163"/>
        <end position="185"/>
    </location>
</feature>
<feature type="transmembrane region" description="Helical" evidence="1">
    <location>
        <begin position="242"/>
        <end position="262"/>
    </location>
</feature>
<name>A0A5S9QXU3_9GAMM</name>
<feature type="transmembrane region" description="Helical" evidence="1">
    <location>
        <begin position="385"/>
        <end position="407"/>
    </location>
</feature>
<dbReference type="EMBL" id="CACSIO010000061">
    <property type="protein sequence ID" value="CAA0124997.1"/>
    <property type="molecule type" value="Genomic_DNA"/>
</dbReference>
<dbReference type="GO" id="GO:0016747">
    <property type="term" value="F:acyltransferase activity, transferring groups other than amino-acyl groups"/>
    <property type="evidence" value="ECO:0007669"/>
    <property type="project" value="InterPro"/>
</dbReference>
<keyword evidence="3" id="KW-0808">Transferase</keyword>
<proteinExistence type="predicted"/>
<evidence type="ECO:0000256" key="1">
    <source>
        <dbReference type="SAM" id="Phobius"/>
    </source>
</evidence>
<accession>A0A5S9QXU3</accession>
<feature type="transmembrane region" description="Helical" evidence="1">
    <location>
        <begin position="116"/>
        <end position="135"/>
    </location>
</feature>
<feature type="transmembrane region" description="Helical" evidence="1">
    <location>
        <begin position="34"/>
        <end position="54"/>
    </location>
</feature>
<sequence length="430" mass="50318">MIERLIFILSCFNPLDNGKRIFNRTGNRFAPVDGIRALSMFYVVVTHAMVVLMISQQTMVREFITSQTWYSQWILMGDKGVDAFFVISGFLIGRLLMEEHQRSSTLNYKRFYYRRWLRLTPVYALFLIVWAQFAAPGVDKNYLWAYLFYVNNFLDEAHRYIPWLWSLAVEEQFYLVFPALLSLFFFRSRRPWLFWAGLFVISLVIRWVILLQQPDLLVSGADLLVGKGDLNARYNQALYINLYTRFGPLVVGGFLAYVWVYWPDWLARLASTRAQLMLWSGLLVIAGFFAFSPVYSDQEQPLWFFYLFHIGHRHLFAVMVALLMILALQPQGIGRYLASILGSRVWFPFAQLSYSMYIFHLPIIYLTYELMKNSGWALSLSVPNVFVLTGLSLIPLTLVSAFLYTFVESPFIKLREYKQRSIGKSNALRR</sequence>
<keyword evidence="1" id="KW-0472">Membrane</keyword>
<organism evidence="3 4">
    <name type="scientific">BD1-7 clade bacterium</name>
    <dbReference type="NCBI Taxonomy" id="2029982"/>
    <lineage>
        <taxon>Bacteria</taxon>
        <taxon>Pseudomonadati</taxon>
        <taxon>Pseudomonadota</taxon>
        <taxon>Gammaproteobacteria</taxon>
        <taxon>Cellvibrionales</taxon>
        <taxon>Spongiibacteraceae</taxon>
        <taxon>BD1-7 clade</taxon>
    </lineage>
</organism>
<reference evidence="3 4" key="1">
    <citation type="submission" date="2019-11" db="EMBL/GenBank/DDBJ databases">
        <authorList>
            <person name="Holert J."/>
        </authorList>
    </citation>
    <scope>NUCLEOTIDE SEQUENCE [LARGE SCALE GENOMIC DNA]</scope>
    <source>
        <strain evidence="3">SB11_3</strain>
    </source>
</reference>
<feature type="transmembrane region" description="Helical" evidence="1">
    <location>
        <begin position="274"/>
        <end position="295"/>
    </location>
</feature>
<dbReference type="AlphaFoldDB" id="A0A5S9QXU3"/>
<feature type="transmembrane region" description="Helical" evidence="1">
    <location>
        <begin position="315"/>
        <end position="333"/>
    </location>
</feature>
<protein>
    <submittedName>
        <fullName evidence="3">O-acetyltransferase OatA</fullName>
        <ecNumber evidence="3">2.3.1.-</ecNumber>
    </submittedName>
</protein>
<keyword evidence="4" id="KW-1185">Reference proteome</keyword>
<dbReference type="PANTHER" id="PTHR11161">
    <property type="entry name" value="O-ACYLTRANSFERASE"/>
    <property type="match status" value="1"/>
</dbReference>
<feature type="transmembrane region" description="Helical" evidence="1">
    <location>
        <begin position="345"/>
        <end position="365"/>
    </location>
</feature>
<feature type="transmembrane region" description="Helical" evidence="1">
    <location>
        <begin position="192"/>
        <end position="209"/>
    </location>
</feature>
<dbReference type="EC" id="2.3.1.-" evidence="3"/>
<keyword evidence="3" id="KW-0012">Acyltransferase</keyword>
<dbReference type="PANTHER" id="PTHR11161:SF12">
    <property type="entry name" value="ACYLTRANSFERASE 3 DOMAIN-CONTAINING PROTEIN-RELATED"/>
    <property type="match status" value="1"/>
</dbReference>
<feature type="domain" description="Acyltransferase 3" evidence="2">
    <location>
        <begin position="32"/>
        <end position="403"/>
    </location>
</feature>
<dbReference type="InterPro" id="IPR052728">
    <property type="entry name" value="O2_lipid_transport_reg"/>
</dbReference>
<dbReference type="Proteomes" id="UP000441399">
    <property type="component" value="Unassembled WGS sequence"/>
</dbReference>
<evidence type="ECO:0000259" key="2">
    <source>
        <dbReference type="Pfam" id="PF01757"/>
    </source>
</evidence>
<evidence type="ECO:0000313" key="4">
    <source>
        <dbReference type="Proteomes" id="UP000441399"/>
    </source>
</evidence>